<accession>A0A061SEC4</accession>
<dbReference type="AlphaFoldDB" id="A0A061SEC4"/>
<dbReference type="Pfam" id="PF01940">
    <property type="entry name" value="DUF92"/>
    <property type="match status" value="1"/>
</dbReference>
<evidence type="ECO:0000256" key="1">
    <source>
        <dbReference type="ARBA" id="ARBA00004141"/>
    </source>
</evidence>
<dbReference type="PANTHER" id="PTHR13353">
    <property type="entry name" value="TRANSMEMBRANE PROTEIN 19"/>
    <property type="match status" value="1"/>
</dbReference>
<evidence type="ECO:0000256" key="3">
    <source>
        <dbReference type="ARBA" id="ARBA00022692"/>
    </source>
</evidence>
<evidence type="ECO:0000256" key="5">
    <source>
        <dbReference type="ARBA" id="ARBA00023136"/>
    </source>
</evidence>
<dbReference type="PANTHER" id="PTHR13353:SF5">
    <property type="entry name" value="TRANSMEMBRANE PROTEIN 19"/>
    <property type="match status" value="1"/>
</dbReference>
<sequence>MFAPYVSSFTGVALSGISSERSSLLRNCTSCGRSRLTYFRRSRVQKDRWSRIVEHRRVHAIVGIDTAGILSGALDAHPGVVTGVLCNSAVYLAGNSVLRKGLTPSGIVHSWFLGSSVYAAFGLKGYSLVCLYFIVGSAVTKLKIVEKEALGIAEARSGRRSPWSVWGSGLAGLLCAFAALLTSDFNFWQVGFVASFASKLSDTVSSEVGKAYGKTTYLATTLQVVPRGTEGAVSLEGSLAGVGSAVLFVAAAFALGQIDPQGAAFCVAAAVAANYFESCLGATSQASAPWLTNDVVNMIQITVAAATALGLQGAFASG</sequence>
<name>A0A061SEC4_9CHLO</name>
<dbReference type="InterPro" id="IPR002794">
    <property type="entry name" value="DUF92_TMEM19"/>
</dbReference>
<comment type="similarity">
    <text evidence="2">Belongs to the TMEM19 family.</text>
</comment>
<gene>
    <name evidence="7" type="ORF">TSPGSL018_7945</name>
</gene>
<proteinExistence type="inferred from homology"/>
<keyword evidence="3 6" id="KW-0812">Transmembrane</keyword>
<protein>
    <submittedName>
        <fullName evidence="7">Membrane protein</fullName>
    </submittedName>
</protein>
<feature type="transmembrane region" description="Helical" evidence="6">
    <location>
        <begin position="163"/>
        <end position="182"/>
    </location>
</feature>
<feature type="transmembrane region" description="Helical" evidence="6">
    <location>
        <begin position="118"/>
        <end position="142"/>
    </location>
</feature>
<organism evidence="7">
    <name type="scientific">Tetraselmis sp. GSL018</name>
    <dbReference type="NCBI Taxonomy" id="582737"/>
    <lineage>
        <taxon>Eukaryota</taxon>
        <taxon>Viridiplantae</taxon>
        <taxon>Chlorophyta</taxon>
        <taxon>core chlorophytes</taxon>
        <taxon>Chlorodendrophyceae</taxon>
        <taxon>Chlorodendrales</taxon>
        <taxon>Chlorodendraceae</taxon>
        <taxon>Tetraselmis</taxon>
    </lineage>
</organism>
<reference evidence="7" key="1">
    <citation type="submission" date="2014-05" db="EMBL/GenBank/DDBJ databases">
        <title>The transcriptome of the halophilic microalga Tetraselmis sp. GSL018 isolated from the Great Salt Lake, Utah.</title>
        <authorList>
            <person name="Jinkerson R.E."/>
            <person name="D'Adamo S."/>
            <person name="Posewitz M.C."/>
        </authorList>
    </citation>
    <scope>NUCLEOTIDE SEQUENCE</scope>
    <source>
        <strain evidence="7">GSL018</strain>
    </source>
</reference>
<keyword evidence="4 6" id="KW-1133">Transmembrane helix</keyword>
<evidence type="ECO:0000256" key="2">
    <source>
        <dbReference type="ARBA" id="ARBA00009012"/>
    </source>
</evidence>
<evidence type="ECO:0000256" key="4">
    <source>
        <dbReference type="ARBA" id="ARBA00022989"/>
    </source>
</evidence>
<dbReference type="EMBL" id="GBEZ01003732">
    <property type="protein sequence ID" value="JAC81429.1"/>
    <property type="molecule type" value="Transcribed_RNA"/>
</dbReference>
<keyword evidence="5 6" id="KW-0472">Membrane</keyword>
<evidence type="ECO:0000313" key="7">
    <source>
        <dbReference type="EMBL" id="JAC81429.1"/>
    </source>
</evidence>
<dbReference type="GO" id="GO:0009706">
    <property type="term" value="C:chloroplast inner membrane"/>
    <property type="evidence" value="ECO:0007669"/>
    <property type="project" value="TreeGrafter"/>
</dbReference>
<evidence type="ECO:0000256" key="6">
    <source>
        <dbReference type="SAM" id="Phobius"/>
    </source>
</evidence>
<comment type="subcellular location">
    <subcellularLocation>
        <location evidence="1">Membrane</location>
        <topology evidence="1">Multi-pass membrane protein</topology>
    </subcellularLocation>
</comment>